<dbReference type="EMBL" id="WXYQ01000006">
    <property type="protein sequence ID" value="NBG96129.1"/>
    <property type="molecule type" value="Genomic_DNA"/>
</dbReference>
<dbReference type="Gene3D" id="3.30.530.20">
    <property type="match status" value="1"/>
</dbReference>
<evidence type="ECO:0000259" key="2">
    <source>
        <dbReference type="Pfam" id="PF08327"/>
    </source>
</evidence>
<gene>
    <name evidence="3" type="ORF">GTQ45_10335</name>
</gene>
<comment type="caution">
    <text evidence="3">The sequence shown here is derived from an EMBL/GenBank/DDBJ whole genome shotgun (WGS) entry which is preliminary data.</text>
</comment>
<evidence type="ECO:0000313" key="3">
    <source>
        <dbReference type="EMBL" id="NBG96129.1"/>
    </source>
</evidence>
<feature type="domain" description="Activator of Hsp90 ATPase homologue 1/2-like C-terminal" evidence="2">
    <location>
        <begin position="20"/>
        <end position="156"/>
    </location>
</feature>
<evidence type="ECO:0000256" key="1">
    <source>
        <dbReference type="ARBA" id="ARBA00006817"/>
    </source>
</evidence>
<dbReference type="OrthoDB" id="9805228at2"/>
<keyword evidence="4" id="KW-1185">Reference proteome</keyword>
<evidence type="ECO:0000313" key="4">
    <source>
        <dbReference type="Proteomes" id="UP000470384"/>
    </source>
</evidence>
<dbReference type="CDD" id="cd08896">
    <property type="entry name" value="SRPBCC_CalC_Aha1-like_3"/>
    <property type="match status" value="1"/>
</dbReference>
<dbReference type="SUPFAM" id="SSF55961">
    <property type="entry name" value="Bet v1-like"/>
    <property type="match status" value="1"/>
</dbReference>
<reference evidence="3 4" key="1">
    <citation type="journal article" date="2016" name="Int. J. Syst. Evol. Microbiol.">
        <title>Pyruvatibacter mobilis gen. nov., sp. nov., a marine bacterium from the culture broth of Picochlorum sp. 122.</title>
        <authorList>
            <person name="Wang G."/>
            <person name="Tang M."/>
            <person name="Wu H."/>
            <person name="Dai S."/>
            <person name="Li T."/>
            <person name="Chen C."/>
            <person name="He H."/>
            <person name="Fan J."/>
            <person name="Xiang W."/>
            <person name="Li X."/>
        </authorList>
    </citation>
    <scope>NUCLEOTIDE SEQUENCE [LARGE SCALE GENOMIC DNA]</scope>
    <source>
        <strain evidence="3 4">GYP-11</strain>
    </source>
</reference>
<proteinExistence type="inferred from homology"/>
<dbReference type="InterPro" id="IPR013538">
    <property type="entry name" value="ASHA1/2-like_C"/>
</dbReference>
<sequence>MHLPANFDADRDLFIERHLKAPRSVVWTAWTTPDHLKKWWAPKPYITTECEMDLRPGGIFRTVMKGPDGTEMDGGAGCFLDVEDQSRVVFTDALGPGWRPNPEHFMTAIISFTDDGTGTRYSAHVLHDDIAARKRHEEMGFEGGWGTMITQLDAVAQSLAETV</sequence>
<dbReference type="Pfam" id="PF08327">
    <property type="entry name" value="AHSA1"/>
    <property type="match status" value="1"/>
</dbReference>
<organism evidence="3 4">
    <name type="scientific">Pyruvatibacter mobilis</name>
    <dbReference type="NCBI Taxonomy" id="1712261"/>
    <lineage>
        <taxon>Bacteria</taxon>
        <taxon>Pseudomonadati</taxon>
        <taxon>Pseudomonadota</taxon>
        <taxon>Alphaproteobacteria</taxon>
        <taxon>Hyphomicrobiales</taxon>
        <taxon>Parvibaculaceae</taxon>
        <taxon>Pyruvatibacter</taxon>
    </lineage>
</organism>
<dbReference type="RefSeq" id="WP_160588090.1">
    <property type="nucleotide sequence ID" value="NZ_BMHN01000001.1"/>
</dbReference>
<accession>A0A845QCJ4</accession>
<protein>
    <submittedName>
        <fullName evidence="3">Polyketide cyclase</fullName>
    </submittedName>
</protein>
<name>A0A845QCJ4_9HYPH</name>
<dbReference type="Proteomes" id="UP000470384">
    <property type="component" value="Unassembled WGS sequence"/>
</dbReference>
<dbReference type="InterPro" id="IPR023393">
    <property type="entry name" value="START-like_dom_sf"/>
</dbReference>
<comment type="similarity">
    <text evidence="1">Belongs to the AHA1 family.</text>
</comment>
<dbReference type="GeneID" id="300654840"/>
<dbReference type="AlphaFoldDB" id="A0A845QCJ4"/>